<evidence type="ECO:0000313" key="3">
    <source>
        <dbReference type="Proteomes" id="UP000029409"/>
    </source>
</evidence>
<accession>A0A089HPC0</accession>
<keyword evidence="1" id="KW-0812">Transmembrane</keyword>
<feature type="transmembrane region" description="Helical" evidence="1">
    <location>
        <begin position="62"/>
        <end position="83"/>
    </location>
</feature>
<dbReference type="GO" id="GO:0140359">
    <property type="term" value="F:ABC-type transporter activity"/>
    <property type="evidence" value="ECO:0007669"/>
    <property type="project" value="InterPro"/>
</dbReference>
<keyword evidence="1" id="KW-0472">Membrane</keyword>
<keyword evidence="3" id="KW-1185">Reference proteome</keyword>
<gene>
    <name evidence="2" type="ORF">PDUR_13940</name>
</gene>
<dbReference type="EMBL" id="CP009288">
    <property type="protein sequence ID" value="AIQ12892.1"/>
    <property type="molecule type" value="Genomic_DNA"/>
</dbReference>
<dbReference type="STRING" id="44251.PDUR_13940"/>
<dbReference type="PANTHER" id="PTHR43471">
    <property type="entry name" value="ABC TRANSPORTER PERMEASE"/>
    <property type="match status" value="1"/>
</dbReference>
<reference evidence="2 3" key="1">
    <citation type="submission" date="2014-08" db="EMBL/GenBank/DDBJ databases">
        <title>Comparative genomics of the Paenibacillus odorifer group.</title>
        <authorList>
            <person name="den Bakker H.C."/>
            <person name="Tsai Y.-C."/>
            <person name="Martin N."/>
            <person name="Korlach J."/>
            <person name="Wiedmann M."/>
        </authorList>
    </citation>
    <scope>NUCLEOTIDE SEQUENCE [LARGE SCALE GENOMIC DNA]</scope>
    <source>
        <strain evidence="2 3">DSM 1735</strain>
    </source>
</reference>
<feature type="transmembrane region" description="Helical" evidence="1">
    <location>
        <begin position="269"/>
        <end position="288"/>
    </location>
</feature>
<dbReference type="eggNOG" id="COG1277">
    <property type="taxonomic scope" value="Bacteria"/>
</dbReference>
<protein>
    <recommendedName>
        <fullName evidence="4">ABC transporter permease</fullName>
    </recommendedName>
</protein>
<evidence type="ECO:0000256" key="1">
    <source>
        <dbReference type="SAM" id="Phobius"/>
    </source>
</evidence>
<feature type="transmembrane region" description="Helical" evidence="1">
    <location>
        <begin position="116"/>
        <end position="138"/>
    </location>
</feature>
<evidence type="ECO:0000313" key="2">
    <source>
        <dbReference type="EMBL" id="AIQ12892.1"/>
    </source>
</evidence>
<name>A0A089HPC0_PAEDU</name>
<evidence type="ECO:0008006" key="4">
    <source>
        <dbReference type="Google" id="ProtNLM"/>
    </source>
</evidence>
<proteinExistence type="predicted"/>
<dbReference type="Proteomes" id="UP000029409">
    <property type="component" value="Chromosome"/>
</dbReference>
<feature type="transmembrane region" description="Helical" evidence="1">
    <location>
        <begin position="150"/>
        <end position="171"/>
    </location>
</feature>
<organism evidence="2 3">
    <name type="scientific">Paenibacillus durus</name>
    <name type="common">Paenibacillus azotofixans</name>
    <dbReference type="NCBI Taxonomy" id="44251"/>
    <lineage>
        <taxon>Bacteria</taxon>
        <taxon>Bacillati</taxon>
        <taxon>Bacillota</taxon>
        <taxon>Bacilli</taxon>
        <taxon>Bacillales</taxon>
        <taxon>Paenibacillaceae</taxon>
        <taxon>Paenibacillus</taxon>
    </lineage>
</organism>
<sequence length="293" mass="31750">MRIIWGITWKEMLRKKVLLLTLLMTAVFLIGFWFVASAIGDPGAQQGFSDSGEALINRFANGAVIMTLGFMFGSFVLAFLAIFTSFSAIAGEAEAGVLQALLSRPLPRWKWYAGRWLGYVTVGIAYALLLFISILLIARAHAAIPLDPAAWIKSFLLFSLAVPLLVTVSMLGSGFFSAIGNGVFMTMLYGASWLGGMIERIGSGLSQDPAMTESLNRLTGIITLIMPADGLQRKVIAELFSFDELSGMVPIDVSSPVSNNFSSIPSNSFVIYAIVYTVAAFVIGMLRFKSKDL</sequence>
<dbReference type="GO" id="GO:0005886">
    <property type="term" value="C:plasma membrane"/>
    <property type="evidence" value="ECO:0007669"/>
    <property type="project" value="UniProtKB-SubCell"/>
</dbReference>
<keyword evidence="1" id="KW-1133">Transmembrane helix</keyword>
<dbReference type="AlphaFoldDB" id="A0A089HPC0"/>
<dbReference type="OrthoDB" id="5146022at2"/>
<dbReference type="Pfam" id="PF12679">
    <property type="entry name" value="ABC2_membrane_2"/>
    <property type="match status" value="1"/>
</dbReference>
<dbReference type="KEGG" id="pdu:PDUR_13940"/>
<dbReference type="RefSeq" id="WP_042206709.1">
    <property type="nucleotide sequence ID" value="NZ_CP009288.1"/>
</dbReference>